<comment type="caution">
    <text evidence="1">The sequence shown here is derived from an EMBL/GenBank/DDBJ whole genome shotgun (WGS) entry which is preliminary data.</text>
</comment>
<keyword evidence="2" id="KW-1185">Reference proteome</keyword>
<evidence type="ECO:0000313" key="1">
    <source>
        <dbReference type="EMBL" id="CAG8677112.1"/>
    </source>
</evidence>
<evidence type="ECO:0000313" key="2">
    <source>
        <dbReference type="Proteomes" id="UP000789525"/>
    </source>
</evidence>
<name>A0ACA9P0B0_9GLOM</name>
<reference evidence="1" key="1">
    <citation type="submission" date="2021-06" db="EMBL/GenBank/DDBJ databases">
        <authorList>
            <person name="Kallberg Y."/>
            <person name="Tangrot J."/>
            <person name="Rosling A."/>
        </authorList>
    </citation>
    <scope>NUCLEOTIDE SEQUENCE</scope>
    <source>
        <strain evidence="1">CL356</strain>
    </source>
</reference>
<dbReference type="EMBL" id="CAJVPT010025899">
    <property type="protein sequence ID" value="CAG8677112.1"/>
    <property type="molecule type" value="Genomic_DNA"/>
</dbReference>
<dbReference type="Proteomes" id="UP000789525">
    <property type="component" value="Unassembled WGS sequence"/>
</dbReference>
<protein>
    <submittedName>
        <fullName evidence="1">5283_t:CDS:1</fullName>
    </submittedName>
</protein>
<gene>
    <name evidence="1" type="ORF">ACOLOM_LOCUS9185</name>
</gene>
<organism evidence="1 2">
    <name type="scientific">Acaulospora colombiana</name>
    <dbReference type="NCBI Taxonomy" id="27376"/>
    <lineage>
        <taxon>Eukaryota</taxon>
        <taxon>Fungi</taxon>
        <taxon>Fungi incertae sedis</taxon>
        <taxon>Mucoromycota</taxon>
        <taxon>Glomeromycotina</taxon>
        <taxon>Glomeromycetes</taxon>
        <taxon>Diversisporales</taxon>
        <taxon>Acaulosporaceae</taxon>
        <taxon>Acaulospora</taxon>
    </lineage>
</organism>
<proteinExistence type="predicted"/>
<sequence>MRGRLVMEGSVGVCLFSGWRAPEEMLITNTGMLLEYLIKFELCVYVCNVVVNVGGSMSGSAAQTFHGSHLTYLIILLSSNNGTMRNKSVLVTLLTNVQQYFYGFWEPKFLSGAAQADQGSSPAPMEPRFSETSTSVSTRHQSTLVSVARGKYLRRTRLTCIPGQIVQGAIPRKNGP</sequence>
<accession>A0ACA9P0B0</accession>